<dbReference type="Proteomes" id="UP001372338">
    <property type="component" value="Unassembled WGS sequence"/>
</dbReference>
<keyword evidence="1" id="KW-0812">Transmembrane</keyword>
<dbReference type="GO" id="GO:0005741">
    <property type="term" value="C:mitochondrial outer membrane"/>
    <property type="evidence" value="ECO:0007669"/>
    <property type="project" value="TreeGrafter"/>
</dbReference>
<protein>
    <recommendedName>
        <fullName evidence="4">TraB domain-containing protein-like</fullName>
    </recommendedName>
</protein>
<sequence>MNRLLQTRAQLTCRVQTQSLKQCSSTSTATTPSKLPDHVLPLTCPSSAKSGFCEVYLIGTVHISQKSCAEVRALINFLRPEVVFLELCKSRQALLKDQKIPTAEEIVTAAWKKRSNVNILGLLLSLIYASIANEHKVIPGSEFRVAYEEAIKYGGRAVLGDRSVQVTLARAWRKMPLQEKMRLFTCLFRKKSSRLSEVMSKLLEGRDVDIDMDMVSLIVQEFGKMCPTLLETIVHERDVYMSYALLQEAKKSSCIVAVVGMGHLRGIKKHWEQPILATQVKDLLKIPPPPKPAMSTIILASVGVFVAGVSMVWGYLH</sequence>
<evidence type="ECO:0000256" key="1">
    <source>
        <dbReference type="SAM" id="Phobius"/>
    </source>
</evidence>
<reference evidence="2 3" key="1">
    <citation type="submission" date="2024-01" db="EMBL/GenBank/DDBJ databases">
        <title>The genomes of 5 underutilized Papilionoideae crops provide insights into root nodulation and disease resistanc.</title>
        <authorList>
            <person name="Yuan L."/>
        </authorList>
    </citation>
    <scope>NUCLEOTIDE SEQUENCE [LARGE SCALE GENOMIC DNA]</scope>
    <source>
        <strain evidence="2">ZHUSHIDOU_FW_LH</strain>
        <tissue evidence="2">Leaf</tissue>
    </source>
</reference>
<dbReference type="EMBL" id="JAYWIO010000003">
    <property type="protein sequence ID" value="KAK7272917.1"/>
    <property type="molecule type" value="Genomic_DNA"/>
</dbReference>
<gene>
    <name evidence="2" type="ORF">RIF29_13959</name>
</gene>
<keyword evidence="1" id="KW-1133">Transmembrane helix</keyword>
<name>A0AAN9IB55_CROPI</name>
<dbReference type="PANTHER" id="PTHR21530:SF7">
    <property type="entry name" value="TRAB DOMAIN-CONTAINING PROTEIN"/>
    <property type="match status" value="1"/>
</dbReference>
<feature type="transmembrane region" description="Helical" evidence="1">
    <location>
        <begin position="293"/>
        <end position="316"/>
    </location>
</feature>
<evidence type="ECO:0000313" key="2">
    <source>
        <dbReference type="EMBL" id="KAK7272917.1"/>
    </source>
</evidence>
<keyword evidence="1" id="KW-0472">Membrane</keyword>
<proteinExistence type="predicted"/>
<organism evidence="2 3">
    <name type="scientific">Crotalaria pallida</name>
    <name type="common">Smooth rattlebox</name>
    <name type="synonym">Crotalaria striata</name>
    <dbReference type="NCBI Taxonomy" id="3830"/>
    <lineage>
        <taxon>Eukaryota</taxon>
        <taxon>Viridiplantae</taxon>
        <taxon>Streptophyta</taxon>
        <taxon>Embryophyta</taxon>
        <taxon>Tracheophyta</taxon>
        <taxon>Spermatophyta</taxon>
        <taxon>Magnoliopsida</taxon>
        <taxon>eudicotyledons</taxon>
        <taxon>Gunneridae</taxon>
        <taxon>Pentapetalae</taxon>
        <taxon>rosids</taxon>
        <taxon>fabids</taxon>
        <taxon>Fabales</taxon>
        <taxon>Fabaceae</taxon>
        <taxon>Papilionoideae</taxon>
        <taxon>50 kb inversion clade</taxon>
        <taxon>genistoids sensu lato</taxon>
        <taxon>core genistoids</taxon>
        <taxon>Crotalarieae</taxon>
        <taxon>Crotalaria</taxon>
    </lineage>
</organism>
<comment type="caution">
    <text evidence="2">The sequence shown here is derived from an EMBL/GenBank/DDBJ whole genome shotgun (WGS) entry which is preliminary data.</text>
</comment>
<evidence type="ECO:0000313" key="3">
    <source>
        <dbReference type="Proteomes" id="UP001372338"/>
    </source>
</evidence>
<dbReference type="Pfam" id="PF01963">
    <property type="entry name" value="TraB_PrgY_gumN"/>
    <property type="match status" value="1"/>
</dbReference>
<dbReference type="PANTHER" id="PTHR21530">
    <property type="entry name" value="PHEROMONE SHUTDOWN PROTEIN"/>
    <property type="match status" value="1"/>
</dbReference>
<dbReference type="InterPro" id="IPR046345">
    <property type="entry name" value="TraB_PrgY-like"/>
</dbReference>
<evidence type="ECO:0008006" key="4">
    <source>
        <dbReference type="Google" id="ProtNLM"/>
    </source>
</evidence>
<dbReference type="InterPro" id="IPR002816">
    <property type="entry name" value="TraB/PrgY/GumN_fam"/>
</dbReference>
<accession>A0AAN9IB55</accession>
<keyword evidence="3" id="KW-1185">Reference proteome</keyword>
<dbReference type="CDD" id="cd14726">
    <property type="entry name" value="TraB_PrgY-like"/>
    <property type="match status" value="1"/>
</dbReference>
<dbReference type="AlphaFoldDB" id="A0AAN9IB55"/>